<dbReference type="RefSeq" id="XP_013768077.1">
    <property type="nucleotide sequence ID" value="XM_013912623.1"/>
</dbReference>
<organism evidence="2 3">
    <name type="scientific">Pundamilia nyererei</name>
    <dbReference type="NCBI Taxonomy" id="303518"/>
    <lineage>
        <taxon>Eukaryota</taxon>
        <taxon>Metazoa</taxon>
        <taxon>Chordata</taxon>
        <taxon>Craniata</taxon>
        <taxon>Vertebrata</taxon>
        <taxon>Euteleostomi</taxon>
        <taxon>Actinopterygii</taxon>
        <taxon>Neopterygii</taxon>
        <taxon>Teleostei</taxon>
        <taxon>Neoteleostei</taxon>
        <taxon>Acanthomorphata</taxon>
        <taxon>Ovalentaria</taxon>
        <taxon>Cichlomorphae</taxon>
        <taxon>Cichliformes</taxon>
        <taxon>Cichlidae</taxon>
        <taxon>African cichlids</taxon>
        <taxon>Pseudocrenilabrinae</taxon>
        <taxon>Haplochromini</taxon>
        <taxon>Pundamilia</taxon>
    </lineage>
</organism>
<keyword evidence="2" id="KW-1185">Reference proteome</keyword>
<accession>A0A9Y6JGW8</accession>
<protein>
    <submittedName>
        <fullName evidence="3">Uncharacterized protein LOC102205829 isoform X1</fullName>
    </submittedName>
</protein>
<reference evidence="3" key="1">
    <citation type="submission" date="2025-08" db="UniProtKB">
        <authorList>
            <consortium name="RefSeq"/>
        </authorList>
    </citation>
    <scope>IDENTIFICATION</scope>
</reference>
<name>A0A9Y6JGW8_9CICH</name>
<evidence type="ECO:0000313" key="3">
    <source>
        <dbReference type="RefSeq" id="XP_013768077.1"/>
    </source>
</evidence>
<evidence type="ECO:0000313" key="2">
    <source>
        <dbReference type="Proteomes" id="UP000695023"/>
    </source>
</evidence>
<proteinExistence type="predicted"/>
<evidence type="ECO:0000256" key="1">
    <source>
        <dbReference type="SAM" id="MobiDB-lite"/>
    </source>
</evidence>
<dbReference type="AlphaFoldDB" id="A0A9Y6JGW8"/>
<dbReference type="GeneID" id="102205829"/>
<gene>
    <name evidence="3" type="primary">LOC102205829</name>
</gene>
<sequence length="268" mass="31297">MIKQDHFPERKCQSKPVCFHHRGNMFPQKQLHYHSEKLQLHLSLTELQRSDCTVTEAQDETMDGFSPASARCGPRCQHQPQRFRPRPMHQSTLSLGDTPPCYTTTHTQSYSGRSADGRPLVFRLRDPSFPSQHRSQLDLRDNNMPPQSVLQSHSKEVYAPQHVTPRVDPKLENWTRYNSSRAIRELISQHQHHPPECQSTYRTEHPTPEFDGLSLQASGRQTQRHRHDILTGEPTQVFEPGKSSRRSRDQQLWATRRWETDCTAFRLY</sequence>
<dbReference type="Proteomes" id="UP000695023">
    <property type="component" value="Unplaced"/>
</dbReference>
<feature type="compositionally biased region" description="Polar residues" evidence="1">
    <location>
        <begin position="89"/>
        <end position="112"/>
    </location>
</feature>
<feature type="region of interest" description="Disordered" evidence="1">
    <location>
        <begin position="63"/>
        <end position="115"/>
    </location>
</feature>